<gene>
    <name evidence="3" type="ORF">OIU74_005341</name>
</gene>
<accession>A0A9Q0ZGC5</accession>
<keyword evidence="4" id="KW-1185">Reference proteome</keyword>
<dbReference type="Proteomes" id="UP001151752">
    <property type="component" value="Chromosome 7"/>
</dbReference>
<dbReference type="PROSITE" id="PS50095">
    <property type="entry name" value="PLAT"/>
    <property type="match status" value="1"/>
</dbReference>
<dbReference type="InterPro" id="IPR036392">
    <property type="entry name" value="PLAT/LH2_dom_sf"/>
</dbReference>
<dbReference type="CDD" id="cd01754">
    <property type="entry name" value="PLAT_plant_stress"/>
    <property type="match status" value="1"/>
</dbReference>
<evidence type="ECO:0000256" key="1">
    <source>
        <dbReference type="PROSITE-ProRule" id="PRU00152"/>
    </source>
</evidence>
<dbReference type="SUPFAM" id="SSF49723">
    <property type="entry name" value="Lipase/lipooxygenase domain (PLAT/LH2 domain)"/>
    <property type="match status" value="1"/>
</dbReference>
<reference evidence="3" key="2">
    <citation type="journal article" date="2023" name="Int. J. Mol. Sci.">
        <title>De Novo Assembly and Annotation of 11 Diverse Shrub Willow (Salix) Genomes Reveals Novel Gene Organization in Sex-Linked Regions.</title>
        <authorList>
            <person name="Hyden B."/>
            <person name="Feng K."/>
            <person name="Yates T.B."/>
            <person name="Jawdy S."/>
            <person name="Cereghino C."/>
            <person name="Smart L.B."/>
            <person name="Muchero W."/>
        </authorList>
    </citation>
    <scope>NUCLEOTIDE SEQUENCE</scope>
    <source>
        <tissue evidence="3">Shoot tip</tissue>
    </source>
</reference>
<comment type="caution">
    <text evidence="3">The sequence shown here is derived from an EMBL/GenBank/DDBJ whole genome shotgun (WGS) entry which is preliminary data.</text>
</comment>
<dbReference type="Gene3D" id="2.60.60.20">
    <property type="entry name" value="PLAT/LH2 domain"/>
    <property type="match status" value="1"/>
</dbReference>
<evidence type="ECO:0000313" key="4">
    <source>
        <dbReference type="Proteomes" id="UP001151752"/>
    </source>
</evidence>
<evidence type="ECO:0000313" key="3">
    <source>
        <dbReference type="EMBL" id="KAJ6733545.1"/>
    </source>
</evidence>
<dbReference type="InterPro" id="IPR001024">
    <property type="entry name" value="PLAT/LH2_dom"/>
</dbReference>
<proteinExistence type="predicted"/>
<reference evidence="3" key="1">
    <citation type="submission" date="2022-11" db="EMBL/GenBank/DDBJ databases">
        <authorList>
            <person name="Hyden B.L."/>
            <person name="Feng K."/>
            <person name="Yates T."/>
            <person name="Jawdy S."/>
            <person name="Smart L.B."/>
            <person name="Muchero W."/>
        </authorList>
    </citation>
    <scope>NUCLEOTIDE SEQUENCE</scope>
    <source>
        <tissue evidence="3">Shoot tip</tissue>
    </source>
</reference>
<name>A0A9Q0ZGC5_9ROSI</name>
<dbReference type="Pfam" id="PF01477">
    <property type="entry name" value="PLAT"/>
    <property type="match status" value="1"/>
</dbReference>
<dbReference type="EMBL" id="JAPFFM010000011">
    <property type="protein sequence ID" value="KAJ6733545.1"/>
    <property type="molecule type" value="Genomic_DNA"/>
</dbReference>
<dbReference type="AlphaFoldDB" id="A0A9Q0ZGC5"/>
<evidence type="ECO:0000259" key="2">
    <source>
        <dbReference type="PROSITE" id="PS50095"/>
    </source>
</evidence>
<organism evidence="3 4">
    <name type="scientific">Salix koriyanagi</name>
    <dbReference type="NCBI Taxonomy" id="2511006"/>
    <lineage>
        <taxon>Eukaryota</taxon>
        <taxon>Viridiplantae</taxon>
        <taxon>Streptophyta</taxon>
        <taxon>Embryophyta</taxon>
        <taxon>Tracheophyta</taxon>
        <taxon>Spermatophyta</taxon>
        <taxon>Magnoliopsida</taxon>
        <taxon>eudicotyledons</taxon>
        <taxon>Gunneridae</taxon>
        <taxon>Pentapetalae</taxon>
        <taxon>rosids</taxon>
        <taxon>fabids</taxon>
        <taxon>Malpighiales</taxon>
        <taxon>Salicaceae</taxon>
        <taxon>Saliceae</taxon>
        <taxon>Salix</taxon>
    </lineage>
</organism>
<sequence length="202" mass="22446">MSPDHSPPLSHPLLLPRHRLFCKLPISNPRNTIYIPSLQFSFISKQFLCPFLQDEDCVYTLYIRTGSIFKGGTDSIISVRLYDNYGDYVGVSNIEAWGGLMGRGHDYFERGDLDIFSGRAPCLSSPVCALNLTSDGTGSGHGWYVNYVEVTTTGVHATCSQMKFTIEQWLALDTSPYELTAIRNNCDYYAGDRAKESTGSSS</sequence>
<dbReference type="PANTHER" id="PTHR31718:SF0">
    <property type="entry name" value="PLAT DOMAIN-CONTAINING PROTEIN 2"/>
    <property type="match status" value="1"/>
</dbReference>
<protein>
    <recommendedName>
        <fullName evidence="2">PLAT domain-containing protein</fullName>
    </recommendedName>
</protein>
<feature type="domain" description="PLAT" evidence="2">
    <location>
        <begin position="57"/>
        <end position="184"/>
    </location>
</feature>
<comment type="caution">
    <text evidence="1">Lacks conserved residue(s) required for the propagation of feature annotation.</text>
</comment>
<dbReference type="PANTHER" id="PTHR31718">
    <property type="entry name" value="PLAT DOMAIN-CONTAINING PROTEIN"/>
    <property type="match status" value="1"/>
</dbReference>